<keyword evidence="4" id="KW-0808">Transferase</keyword>
<dbReference type="GO" id="GO:0005634">
    <property type="term" value="C:nucleus"/>
    <property type="evidence" value="ECO:0007669"/>
    <property type="project" value="UniProtKB-SubCell"/>
</dbReference>
<dbReference type="InParanoid" id="A0A1D2VS13"/>
<evidence type="ECO:0000256" key="6">
    <source>
        <dbReference type="ARBA" id="ARBA00023315"/>
    </source>
</evidence>
<keyword evidence="3" id="KW-0963">Cytoplasm</keyword>
<keyword evidence="8" id="KW-1185">Reference proteome</keyword>
<feature type="non-terminal residue" evidence="7">
    <location>
        <position position="201"/>
    </location>
</feature>
<dbReference type="Gene3D" id="3.40.630.30">
    <property type="match status" value="1"/>
</dbReference>
<dbReference type="OrthoDB" id="424551at2759"/>
<dbReference type="GO" id="GO:0010485">
    <property type="term" value="F:histone H4 acetyltransferase activity"/>
    <property type="evidence" value="ECO:0007669"/>
    <property type="project" value="InterPro"/>
</dbReference>
<evidence type="ECO:0000256" key="5">
    <source>
        <dbReference type="ARBA" id="ARBA00023242"/>
    </source>
</evidence>
<dbReference type="GO" id="GO:0005737">
    <property type="term" value="C:cytoplasm"/>
    <property type="evidence" value="ECO:0007669"/>
    <property type="project" value="UniProtKB-SubCell"/>
</dbReference>
<dbReference type="InterPro" id="IPR039949">
    <property type="entry name" value="NAA40"/>
</dbReference>
<evidence type="ECO:0000313" key="8">
    <source>
        <dbReference type="Proteomes" id="UP000095038"/>
    </source>
</evidence>
<proteinExistence type="predicted"/>
<feature type="non-terminal residue" evidence="7">
    <location>
        <position position="1"/>
    </location>
</feature>
<dbReference type="EMBL" id="KV454475">
    <property type="protein sequence ID" value="ODV64412.1"/>
    <property type="molecule type" value="Genomic_DNA"/>
</dbReference>
<evidence type="ECO:0000256" key="1">
    <source>
        <dbReference type="ARBA" id="ARBA00004123"/>
    </source>
</evidence>
<dbReference type="PANTHER" id="PTHR20531">
    <property type="entry name" value="N-ALPHA-ACETYLTRANSFERASE 40"/>
    <property type="match status" value="1"/>
</dbReference>
<dbReference type="PANTHER" id="PTHR20531:SF1">
    <property type="entry name" value="N-ALPHA-ACETYLTRANSFERASE 40"/>
    <property type="match status" value="1"/>
</dbReference>
<keyword evidence="6" id="KW-0012">Acyltransferase</keyword>
<dbReference type="SUPFAM" id="SSF55729">
    <property type="entry name" value="Acyl-CoA N-acyltransferases (Nat)"/>
    <property type="match status" value="1"/>
</dbReference>
<dbReference type="STRING" id="1344418.A0A1D2VS13"/>
<dbReference type="AlphaFoldDB" id="A0A1D2VS13"/>
<keyword evidence="5" id="KW-0539">Nucleus</keyword>
<dbReference type="RefSeq" id="XP_020050719.1">
    <property type="nucleotide sequence ID" value="XM_020189494.1"/>
</dbReference>
<evidence type="ECO:0000313" key="7">
    <source>
        <dbReference type="EMBL" id="ODV64412.1"/>
    </source>
</evidence>
<dbReference type="GO" id="GO:1990189">
    <property type="term" value="F:protein N-terminal-serine acetyltransferase activity"/>
    <property type="evidence" value="ECO:0007669"/>
    <property type="project" value="TreeGrafter"/>
</dbReference>
<protein>
    <submittedName>
        <fullName evidence="7">Uncharacterized protein</fullName>
    </submittedName>
</protein>
<evidence type="ECO:0000256" key="2">
    <source>
        <dbReference type="ARBA" id="ARBA00004496"/>
    </source>
</evidence>
<evidence type="ECO:0000256" key="3">
    <source>
        <dbReference type="ARBA" id="ARBA00022490"/>
    </source>
</evidence>
<dbReference type="InterPro" id="IPR016181">
    <property type="entry name" value="Acyl_CoA_acyltransferase"/>
</dbReference>
<name>A0A1D2VS13_9ASCO</name>
<gene>
    <name evidence="7" type="ORF">ASCRUDRAFT_17576</name>
</gene>
<comment type="subcellular location">
    <subcellularLocation>
        <location evidence="2">Cytoplasm</location>
    </subcellularLocation>
    <subcellularLocation>
        <location evidence="1">Nucleus</location>
    </subcellularLocation>
</comment>
<accession>A0A1D2VS13</accession>
<dbReference type="GeneID" id="30963130"/>
<evidence type="ECO:0000256" key="4">
    <source>
        <dbReference type="ARBA" id="ARBA00022679"/>
    </source>
</evidence>
<reference evidence="8" key="1">
    <citation type="submission" date="2016-05" db="EMBL/GenBank/DDBJ databases">
        <title>Comparative genomics of biotechnologically important yeasts.</title>
        <authorList>
            <consortium name="DOE Joint Genome Institute"/>
            <person name="Riley R."/>
            <person name="Haridas S."/>
            <person name="Wolfe K.H."/>
            <person name="Lopes M.R."/>
            <person name="Hittinger C.T."/>
            <person name="Goker M."/>
            <person name="Salamov A."/>
            <person name="Wisecaver J."/>
            <person name="Long T.M."/>
            <person name="Aerts A.L."/>
            <person name="Barry K."/>
            <person name="Choi C."/>
            <person name="Clum A."/>
            <person name="Coughlan A.Y."/>
            <person name="Deshpande S."/>
            <person name="Douglass A.P."/>
            <person name="Hanson S.J."/>
            <person name="Klenk H.-P."/>
            <person name="Labutti K."/>
            <person name="Lapidus A."/>
            <person name="Lindquist E."/>
            <person name="Lipzen A."/>
            <person name="Meier-Kolthoff J.P."/>
            <person name="Ohm R.A."/>
            <person name="Otillar R.P."/>
            <person name="Pangilinan J."/>
            <person name="Peng Y."/>
            <person name="Rokas A."/>
            <person name="Rosa C.A."/>
            <person name="Scheuner C."/>
            <person name="Sibirny A.A."/>
            <person name="Slot J.C."/>
            <person name="Stielow J.B."/>
            <person name="Sun H."/>
            <person name="Kurtzman C.P."/>
            <person name="Blackwell M."/>
            <person name="Grigoriev I.V."/>
            <person name="Jeffries T.W."/>
        </authorList>
    </citation>
    <scope>NUCLEOTIDE SEQUENCE [LARGE SCALE GENOMIC DNA]</scope>
    <source>
        <strain evidence="8">DSM 1968</strain>
    </source>
</reference>
<dbReference type="Proteomes" id="UP000095038">
    <property type="component" value="Unassembled WGS sequence"/>
</dbReference>
<sequence length="201" mass="23879">SHDLAAQRKTLTSFLRLINSTIGDIYLDSYGETWKKDKIIELQEDNLVYVYYTVHTNPRNKNRNCNQNTTIVGFLSFKLVFNQFDKNNLYYYFYLFEIHINPNYQNSKLGSILIDKYHSLANLLNGNPQLKSLLQLKKNYRIKKYYLSVFSKNFIAINWYINKLNYKKLSKNDFGSNELLTVPEDKILRNGKIIKPIYYIL</sequence>
<organism evidence="7 8">
    <name type="scientific">Ascoidea rubescens DSM 1968</name>
    <dbReference type="NCBI Taxonomy" id="1344418"/>
    <lineage>
        <taxon>Eukaryota</taxon>
        <taxon>Fungi</taxon>
        <taxon>Dikarya</taxon>
        <taxon>Ascomycota</taxon>
        <taxon>Saccharomycotina</taxon>
        <taxon>Saccharomycetes</taxon>
        <taxon>Ascoideaceae</taxon>
        <taxon>Ascoidea</taxon>
    </lineage>
</organism>
<dbReference type="GO" id="GO:0043998">
    <property type="term" value="F:histone H2A acetyltransferase activity"/>
    <property type="evidence" value="ECO:0007669"/>
    <property type="project" value="InterPro"/>
</dbReference>